<dbReference type="InterPro" id="IPR032466">
    <property type="entry name" value="Metal_Hydrolase"/>
</dbReference>
<dbReference type="SUPFAM" id="SSF56059">
    <property type="entry name" value="Glutathione synthetase ATP-binding domain-like"/>
    <property type="match status" value="2"/>
</dbReference>
<feature type="domain" description="Carbamoyl phosphate synthase ATP-binding" evidence="9">
    <location>
        <begin position="812"/>
        <end position="826"/>
    </location>
</feature>
<dbReference type="SUPFAM" id="SSF51556">
    <property type="entry name" value="Metallo-dependent hydrolases"/>
    <property type="match status" value="2"/>
</dbReference>
<dbReference type="InterPro" id="IPR017926">
    <property type="entry name" value="GATASE"/>
</dbReference>
<dbReference type="InterPro" id="IPR036897">
    <property type="entry name" value="CarbamoylP_synth_lsu_oligo_sf"/>
</dbReference>
<dbReference type="InterPro" id="IPR058047">
    <property type="entry name" value="CPSase_preATP-grasp"/>
</dbReference>
<dbReference type="Gene3D" id="3.40.50.20">
    <property type="match status" value="1"/>
</dbReference>
<evidence type="ECO:0000256" key="4">
    <source>
        <dbReference type="ARBA" id="ARBA00022723"/>
    </source>
</evidence>
<evidence type="ECO:0000256" key="1">
    <source>
        <dbReference type="ARBA" id="ARBA00001947"/>
    </source>
</evidence>
<comment type="cofactor">
    <cofactor evidence="1">
        <name>Zn(2+)</name>
        <dbReference type="ChEBI" id="CHEBI:29105"/>
    </cofactor>
</comment>
<dbReference type="InterPro" id="IPR006132">
    <property type="entry name" value="Asp/Orn_carbamoyltranf_P-bd"/>
</dbReference>
<evidence type="ECO:0000313" key="12">
    <source>
        <dbReference type="Proteomes" id="UP001164746"/>
    </source>
</evidence>
<dbReference type="Pfam" id="PF02142">
    <property type="entry name" value="MGS"/>
    <property type="match status" value="1"/>
</dbReference>
<dbReference type="PANTHER" id="PTHR11405">
    <property type="entry name" value="CARBAMOYLTRANSFERASE FAMILY MEMBER"/>
    <property type="match status" value="1"/>
</dbReference>
<dbReference type="SUPFAM" id="SSF52317">
    <property type="entry name" value="Class I glutamine amidotransferase-like"/>
    <property type="match status" value="1"/>
</dbReference>
<evidence type="ECO:0000256" key="6">
    <source>
        <dbReference type="ARBA" id="ARBA00022741"/>
    </source>
</evidence>
<dbReference type="PROSITE" id="PS00482">
    <property type="entry name" value="DIHYDROOROTASE_1"/>
    <property type="match status" value="1"/>
</dbReference>
<evidence type="ECO:0000259" key="10">
    <source>
        <dbReference type="PROSITE" id="PS00867"/>
    </source>
</evidence>
<dbReference type="PROSITE" id="PS00097">
    <property type="entry name" value="CARBAMOYLTRANSFERASE"/>
    <property type="match status" value="1"/>
</dbReference>
<dbReference type="InterPro" id="IPR006130">
    <property type="entry name" value="Asp/Orn_carbamoylTrfase"/>
</dbReference>
<dbReference type="EMBL" id="CP111020">
    <property type="protein sequence ID" value="WAR14414.1"/>
    <property type="molecule type" value="Genomic_DNA"/>
</dbReference>
<dbReference type="PROSITE" id="PS00866">
    <property type="entry name" value="CPSASE_1"/>
    <property type="match status" value="2"/>
</dbReference>
<dbReference type="InterPro" id="IPR011607">
    <property type="entry name" value="MGS-like_dom"/>
</dbReference>
<dbReference type="PRINTS" id="PR00099">
    <property type="entry name" value="CPSGATASE"/>
</dbReference>
<dbReference type="Gene3D" id="3.40.50.1380">
    <property type="entry name" value="Methylglyoxal synthase-like domain"/>
    <property type="match status" value="1"/>
</dbReference>
<dbReference type="SMART" id="SM01097">
    <property type="entry name" value="CPSase_sm_chain"/>
    <property type="match status" value="1"/>
</dbReference>
<evidence type="ECO:0000256" key="5">
    <source>
        <dbReference type="ARBA" id="ARBA00022737"/>
    </source>
</evidence>
<dbReference type="PROSITE" id="PS00867">
    <property type="entry name" value="CPSASE_2"/>
    <property type="match status" value="1"/>
</dbReference>
<keyword evidence="12" id="KW-1185">Reference proteome</keyword>
<dbReference type="SUPFAM" id="SSF48108">
    <property type="entry name" value="Carbamoyl phosphate synthetase, large subunit connection domain"/>
    <property type="match status" value="1"/>
</dbReference>
<dbReference type="InterPro" id="IPR016185">
    <property type="entry name" value="PreATP-grasp_dom_sf"/>
</dbReference>
<dbReference type="Gene3D" id="3.30.1490.20">
    <property type="entry name" value="ATP-grasp fold, A domain"/>
    <property type="match status" value="1"/>
</dbReference>
<dbReference type="PANTHER" id="PTHR11405:SF5">
    <property type="entry name" value="CAD PROTEIN"/>
    <property type="match status" value="1"/>
</dbReference>
<dbReference type="PRINTS" id="PR00101">
    <property type="entry name" value="ATCASE"/>
</dbReference>
<dbReference type="InterPro" id="IPR036914">
    <property type="entry name" value="MGS-like_dom_sf"/>
</dbReference>
<dbReference type="SUPFAM" id="SSF53671">
    <property type="entry name" value="Aspartate/ornithine carbamoyltransferase"/>
    <property type="match status" value="2"/>
</dbReference>
<gene>
    <name evidence="11" type="ORF">MAR_004519</name>
</gene>
<keyword evidence="8" id="KW-0067">ATP-binding</keyword>
<dbReference type="Pfam" id="PF02787">
    <property type="entry name" value="CPSase_L_D3"/>
    <property type="match status" value="1"/>
</dbReference>
<dbReference type="PROSITE" id="PS00483">
    <property type="entry name" value="DIHYDROOROTASE_2"/>
    <property type="match status" value="1"/>
</dbReference>
<evidence type="ECO:0000256" key="8">
    <source>
        <dbReference type="ARBA" id="ARBA00022840"/>
    </source>
</evidence>
<dbReference type="InterPro" id="IPR005480">
    <property type="entry name" value="CPSase_lsu_oligo"/>
</dbReference>
<keyword evidence="5" id="KW-0677">Repeat</keyword>
<proteinExistence type="predicted"/>
<dbReference type="Pfam" id="PF02729">
    <property type="entry name" value="OTCace_N"/>
    <property type="match status" value="1"/>
</dbReference>
<dbReference type="Gene3D" id="3.40.50.1370">
    <property type="entry name" value="Aspartate/ornithine carbamoyltransferase"/>
    <property type="match status" value="2"/>
</dbReference>
<dbReference type="Pfam" id="PF25596">
    <property type="entry name" value="CPSase_L_D1"/>
    <property type="match status" value="1"/>
</dbReference>
<dbReference type="InterPro" id="IPR002195">
    <property type="entry name" value="Dihydroorotase_CS"/>
</dbReference>
<evidence type="ECO:0000259" key="9">
    <source>
        <dbReference type="PROSITE" id="PS00866"/>
    </source>
</evidence>
<dbReference type="Gene3D" id="3.30.470.20">
    <property type="entry name" value="ATP-grasp fold, B domain"/>
    <property type="match status" value="3"/>
</dbReference>
<dbReference type="Proteomes" id="UP001164746">
    <property type="component" value="Chromosome 9"/>
</dbReference>
<dbReference type="SUPFAM" id="SSF52440">
    <property type="entry name" value="PreATP-grasp domain"/>
    <property type="match status" value="2"/>
</dbReference>
<dbReference type="InterPro" id="IPR036901">
    <property type="entry name" value="Asp/Orn_carbamoylTrfase_sf"/>
</dbReference>
<evidence type="ECO:0000256" key="7">
    <source>
        <dbReference type="ARBA" id="ARBA00022801"/>
    </source>
</evidence>
<dbReference type="Pfam" id="PF02786">
    <property type="entry name" value="CPSase_L_D2"/>
    <property type="match status" value="2"/>
</dbReference>
<dbReference type="Pfam" id="PF00117">
    <property type="entry name" value="GATase"/>
    <property type="match status" value="1"/>
</dbReference>
<dbReference type="Gene3D" id="3.40.50.880">
    <property type="match status" value="1"/>
</dbReference>
<dbReference type="InterPro" id="IPR036480">
    <property type="entry name" value="CarbP_synth_ssu_N_sf"/>
</dbReference>
<dbReference type="InterPro" id="IPR011059">
    <property type="entry name" value="Metal-dep_hydrolase_composite"/>
</dbReference>
<dbReference type="SUPFAM" id="SSF51338">
    <property type="entry name" value="Composite domain of metallo-dependent hydrolases"/>
    <property type="match status" value="1"/>
</dbReference>
<keyword evidence="3" id="KW-0808">Transferase</keyword>
<dbReference type="InterPro" id="IPR029062">
    <property type="entry name" value="Class_I_gatase-like"/>
</dbReference>
<evidence type="ECO:0000256" key="2">
    <source>
        <dbReference type="ARBA" id="ARBA00022598"/>
    </source>
</evidence>
<dbReference type="Gene3D" id="3.20.20.140">
    <property type="entry name" value="Metal-dependent hydrolases"/>
    <property type="match status" value="2"/>
</dbReference>
<dbReference type="Pfam" id="PF00988">
    <property type="entry name" value="CPSase_sm_chain"/>
    <property type="match status" value="1"/>
</dbReference>
<evidence type="ECO:0000313" key="11">
    <source>
        <dbReference type="EMBL" id="WAR14414.1"/>
    </source>
</evidence>
<dbReference type="SUPFAM" id="SSF52335">
    <property type="entry name" value="Methylglyoxal synthase-like"/>
    <property type="match status" value="1"/>
</dbReference>
<protein>
    <submittedName>
        <fullName evidence="11">PYR1-like protein</fullName>
    </submittedName>
</protein>
<sequence>MGKAKLVLENGDVFEGTSFGAELSVPGEVVFQTGMVGYAESLTDPSYKNQILVLTYPLIGNYGIPEEEVDEYGLIRWFESDHIHVAALIVGDVTEKYSHWSAAKSLSNWLKEHKIPGIYGIDTRSLTKKIRETGTLLGKVIQEGASSEEEPMTYNAKGDVKIAAMDCGIKYNQIRCLFGNRGHNQPCMYSGSIRCYITTQNHGFAVDATNLPKGWSELFVNANDKTNEGIVHETKPVFSFTQNTWLVPVTLNISLMCFSINPSVKDRLNGVLRSPIPLSEIITQKPRKVLLLGSGGLSIGQAGEFDYSGSQALKALKEEGIQTVLINPNIATVKSIEWTEDRKVFSEKMAEINEHVAPSEAAYSVEQAVEAAGRLGYPVLVRAAFALGGLGSGFADNEEELISLATAAFAHTSQVLVDKSLKGWKEVEYEVVRDAYDNCITVCNMENVDPLGIHTGESIVVAPSQTLTNVEYNILRSTAIKVIRHLKYFIIEVNARLSRSSALASKATGYPLAYVAAKLSLNMPLPELKNSVTDSTTACFEPSLDYCVVKIPRWDLKKFSRVSCKIGSSMKSVGEVMAIGRKFEEAFQKALRMMDENLLGFEPHGEEFEAKELQEPTDKRILILALALRCGYSIDRLYELTKIDRWFLHKFKNITDLQQTMAEFKGAIRRGMAILPYVKQIDTVAAEWPAQTNYLYLTYNAMDHDLPFYGDYDMCDRLYFEEISFETVMDIYLLENPEGIILSVGGQLPNNIAMPLQRNKARILGTSPECVDNAENRFKFSRMLDNMGISQPLWKELSTIESAKQFSDDVGYPCLVRPSYVLSGAAMNVANSHSDLENYLSQASMVSKDHPVVISKFILDAKVVCMAVSEHVENAGVHSGDATLVTPPQDLNEETVAKIRLICCAIGRALEVPVFSFSRLQGADVLLGVEMASTGEVACFGEDRYEAYLKAQMATGFKIPQKNILISIGTQDGIDSNSKGAGGHGLCVINSIDWPYDDNDTTDSSKTNGNQQTIADYLSENKFDLVINLPLRHNCQRASSFVTQGYKTRRMAIDYSVPLITDVKCTKMFVEALRLIDVHVHVREPGATHKEDWSSCTAAALAGGAAAALKMYLNETFTTLKLDDVSVWMKILVIKAAKERGLPVTCEVAPHHLFLTSDDLEHVGQGRGRVKPPLVSREDQDALWENLAIIDIFATDHAPHTVEEKCSENPPPGFPGLETMLPLLLTAVAEGRLTIEDIVDRLYTNPRKIFNLPEQPDTYIEVDLETTWIIPPAMTFSKAQWTPFQGRSVKGMVLAKPGFGQDVRSGKLGQLSQLGHSEQLTISIPAIPSLPPSEPMSPVKRAPVERVIFPHQSRSQRQMDYYSLNANQQDFYDFSTIAPNDSIESGRGDQLELSRQRVDPALRDMGLSPQHAMHTREALPHITPGLTGHHVLTVSSFLRDQLHQLFNLAHHFRAAVLRDRPLDYILRGKVMASMFFEVSTRTSCSFSAAMQRLGGTVIHFDEGSSSVKKGESLDDYNGGRSEEWPDCPLTGSAADQLQGDVELCLTQVPEDAPGRGTHQQEMNSLEQALVETDVLYMTRIQKERFSSTDEYEQIRKNTLVLEKK</sequence>
<reference evidence="11" key="1">
    <citation type="submission" date="2022-11" db="EMBL/GenBank/DDBJ databases">
        <title>Centuries of genome instability and evolution in soft-shell clam transmissible cancer (bioRxiv).</title>
        <authorList>
            <person name="Hart S.F.M."/>
            <person name="Yonemitsu M.A."/>
            <person name="Giersch R.M."/>
            <person name="Beal B.F."/>
            <person name="Arriagada G."/>
            <person name="Davis B.W."/>
            <person name="Ostrander E.A."/>
            <person name="Goff S.P."/>
            <person name="Metzger M.J."/>
        </authorList>
    </citation>
    <scope>NUCLEOTIDE SEQUENCE</scope>
    <source>
        <strain evidence="11">MELC-2E11</strain>
        <tissue evidence="11">Siphon/mantle</tissue>
    </source>
</reference>
<dbReference type="InterPro" id="IPR002474">
    <property type="entry name" value="CarbamoylP_synth_ssu_N"/>
</dbReference>
<feature type="domain" description="Carbamoyl phosphate synthase ATP-binding" evidence="10">
    <location>
        <begin position="490"/>
        <end position="497"/>
    </location>
</feature>
<keyword evidence="7" id="KW-0378">Hydrolase</keyword>
<dbReference type="SMART" id="SM01096">
    <property type="entry name" value="CPSase_L_D3"/>
    <property type="match status" value="1"/>
</dbReference>
<dbReference type="Gene3D" id="1.10.1030.10">
    <property type="entry name" value="Carbamoyl-phosphate synthetase, large subunit oligomerisation domain"/>
    <property type="match status" value="2"/>
</dbReference>
<dbReference type="SUPFAM" id="SSF52021">
    <property type="entry name" value="Carbamoyl phosphate synthetase, small subunit N-terminal domain"/>
    <property type="match status" value="1"/>
</dbReference>
<keyword evidence="6" id="KW-0547">Nucleotide-binding</keyword>
<keyword evidence="2" id="KW-0436">Ligase</keyword>
<dbReference type="InterPro" id="IPR013815">
    <property type="entry name" value="ATP_grasp_subdomain_1"/>
</dbReference>
<keyword evidence="4" id="KW-0479">Metal-binding</keyword>
<evidence type="ECO:0000256" key="3">
    <source>
        <dbReference type="ARBA" id="ARBA00022679"/>
    </source>
</evidence>
<accession>A0ABY7EZ91</accession>
<dbReference type="InterPro" id="IPR005479">
    <property type="entry name" value="CPAse_ATP-bd"/>
</dbReference>
<feature type="domain" description="Carbamoyl phosphate synthase ATP-binding" evidence="9">
    <location>
        <begin position="377"/>
        <end position="391"/>
    </location>
</feature>
<name>A0ABY7EZ91_MYAAR</name>
<dbReference type="Gene3D" id="3.50.30.20">
    <property type="entry name" value="Carbamoyl-phosphate synthase small subunit, N-terminal domain"/>
    <property type="match status" value="1"/>
</dbReference>
<organism evidence="11 12">
    <name type="scientific">Mya arenaria</name>
    <name type="common">Soft-shell clam</name>
    <dbReference type="NCBI Taxonomy" id="6604"/>
    <lineage>
        <taxon>Eukaryota</taxon>
        <taxon>Metazoa</taxon>
        <taxon>Spiralia</taxon>
        <taxon>Lophotrochozoa</taxon>
        <taxon>Mollusca</taxon>
        <taxon>Bivalvia</taxon>
        <taxon>Autobranchia</taxon>
        <taxon>Heteroconchia</taxon>
        <taxon>Euheterodonta</taxon>
        <taxon>Imparidentia</taxon>
        <taxon>Neoheterodontei</taxon>
        <taxon>Myida</taxon>
        <taxon>Myoidea</taxon>
        <taxon>Myidae</taxon>
        <taxon>Mya</taxon>
    </lineage>
</organism>